<sequence length="65" mass="6670">MRAAHAGPVGSGSLERALGATYRAGRGIECVRVSKRGRRGGRGRFYTTAGARAGLPPRAGAPFAT</sequence>
<comment type="caution">
    <text evidence="2">The sequence shown here is derived from an EMBL/GenBank/DDBJ whole genome shotgun (WGS) entry which is preliminary data.</text>
</comment>
<feature type="region of interest" description="Disordered" evidence="1">
    <location>
        <begin position="39"/>
        <end position="65"/>
    </location>
</feature>
<gene>
    <name evidence="2" type="ORF">CWD88_13835</name>
</gene>
<accession>A0AAX0UCU9</accession>
<dbReference type="Proteomes" id="UP000231878">
    <property type="component" value="Unassembled WGS sequence"/>
</dbReference>
<evidence type="ECO:0000313" key="2">
    <source>
        <dbReference type="EMBL" id="PJO65852.1"/>
    </source>
</evidence>
<name>A0AAX0UCU9_BURPE</name>
<evidence type="ECO:0000313" key="3">
    <source>
        <dbReference type="Proteomes" id="UP000231878"/>
    </source>
</evidence>
<proteinExistence type="predicted"/>
<organism evidence="2 3">
    <name type="scientific">Burkholderia pseudomallei</name>
    <name type="common">Pseudomonas pseudomallei</name>
    <dbReference type="NCBI Taxonomy" id="28450"/>
    <lineage>
        <taxon>Bacteria</taxon>
        <taxon>Pseudomonadati</taxon>
        <taxon>Pseudomonadota</taxon>
        <taxon>Betaproteobacteria</taxon>
        <taxon>Burkholderiales</taxon>
        <taxon>Burkholderiaceae</taxon>
        <taxon>Burkholderia</taxon>
        <taxon>pseudomallei group</taxon>
    </lineage>
</organism>
<reference evidence="2 3" key="1">
    <citation type="submission" date="2017-11" db="EMBL/GenBank/DDBJ databases">
        <title>Molecular characterization of Burkholderia pseudomallei and closely related isolates from Vietnam.</title>
        <authorList>
            <person name="Ustinov D.V."/>
            <person name="Antonov A.S."/>
            <person name="Avdusheva E.F."/>
            <person name="Shpak I.M."/>
            <person name="Zakharova I.B."/>
            <person name="Thi L.A."/>
            <person name="Teteryatnikova N."/>
            <person name="Lopasteyskaya Y.A."/>
            <person name="Kuzyutina J.A."/>
            <person name="Ngo T.N."/>
            <person name="Victorov D.V."/>
        </authorList>
    </citation>
    <scope>NUCLEOTIDE SEQUENCE [LARGE SCALE GENOMIC DNA]</scope>
    <source>
        <strain evidence="2 3">V1512</strain>
    </source>
</reference>
<protein>
    <submittedName>
        <fullName evidence="2">Uncharacterized protein</fullName>
    </submittedName>
</protein>
<feature type="compositionally biased region" description="Low complexity" evidence="1">
    <location>
        <begin position="44"/>
        <end position="65"/>
    </location>
</feature>
<evidence type="ECO:0000256" key="1">
    <source>
        <dbReference type="SAM" id="MobiDB-lite"/>
    </source>
</evidence>
<dbReference type="AlphaFoldDB" id="A0AAX0UCU9"/>
<dbReference type="EMBL" id="PHRB01000011">
    <property type="protein sequence ID" value="PJO65852.1"/>
    <property type="molecule type" value="Genomic_DNA"/>
</dbReference>